<dbReference type="Gramene" id="ONK63566">
    <property type="protein sequence ID" value="ONK63566"/>
    <property type="gene ID" value="A4U43_C07F16580"/>
</dbReference>
<dbReference type="Proteomes" id="UP000243459">
    <property type="component" value="Chromosome 7"/>
</dbReference>
<accession>A0A5P1ECG7</accession>
<protein>
    <submittedName>
        <fullName evidence="2">Uncharacterized protein</fullName>
    </submittedName>
</protein>
<dbReference type="AlphaFoldDB" id="A0A5P1ECG7"/>
<dbReference type="EMBL" id="CM007387">
    <property type="protein sequence ID" value="ONK63566.1"/>
    <property type="molecule type" value="Genomic_DNA"/>
</dbReference>
<feature type="region of interest" description="Disordered" evidence="1">
    <location>
        <begin position="1"/>
        <end position="23"/>
    </location>
</feature>
<evidence type="ECO:0000256" key="1">
    <source>
        <dbReference type="SAM" id="MobiDB-lite"/>
    </source>
</evidence>
<keyword evidence="3" id="KW-1185">Reference proteome</keyword>
<name>A0A5P1ECG7_ASPOF</name>
<evidence type="ECO:0000313" key="3">
    <source>
        <dbReference type="Proteomes" id="UP000243459"/>
    </source>
</evidence>
<reference evidence="3" key="1">
    <citation type="journal article" date="2017" name="Nat. Commun.">
        <title>The asparagus genome sheds light on the origin and evolution of a young Y chromosome.</title>
        <authorList>
            <person name="Harkess A."/>
            <person name="Zhou J."/>
            <person name="Xu C."/>
            <person name="Bowers J.E."/>
            <person name="Van der Hulst R."/>
            <person name="Ayyampalayam S."/>
            <person name="Mercati F."/>
            <person name="Riccardi P."/>
            <person name="McKain M.R."/>
            <person name="Kakrana A."/>
            <person name="Tang H."/>
            <person name="Ray J."/>
            <person name="Groenendijk J."/>
            <person name="Arikit S."/>
            <person name="Mathioni S.M."/>
            <person name="Nakano M."/>
            <person name="Shan H."/>
            <person name="Telgmann-Rauber A."/>
            <person name="Kanno A."/>
            <person name="Yue Z."/>
            <person name="Chen H."/>
            <person name="Li W."/>
            <person name="Chen Y."/>
            <person name="Xu X."/>
            <person name="Zhang Y."/>
            <person name="Luo S."/>
            <person name="Chen H."/>
            <person name="Gao J."/>
            <person name="Mao Z."/>
            <person name="Pires J.C."/>
            <person name="Luo M."/>
            <person name="Kudrna D."/>
            <person name="Wing R.A."/>
            <person name="Meyers B.C."/>
            <person name="Yi K."/>
            <person name="Kong H."/>
            <person name="Lavrijsen P."/>
            <person name="Sunseri F."/>
            <person name="Falavigna A."/>
            <person name="Ye Y."/>
            <person name="Leebens-Mack J.H."/>
            <person name="Chen G."/>
        </authorList>
    </citation>
    <scope>NUCLEOTIDE SEQUENCE [LARGE SCALE GENOMIC DNA]</scope>
    <source>
        <strain evidence="3">cv. DH0086</strain>
    </source>
</reference>
<evidence type="ECO:0000313" key="2">
    <source>
        <dbReference type="EMBL" id="ONK63566.1"/>
    </source>
</evidence>
<sequence>MLRLHNVVQRGGPGVSHVSGTPGNDVKLKGHVSSLVYLVLLGLSECVRFRLCVGGGGCLLAVSVGMRREGIETPPPPLTAGTTSGRWNRAVQHLRGIVLPKGRLEHYETLYFDHELLQRVARISSKRVRVILSPRDVEQEVVWMFSCLWVGQ</sequence>
<gene>
    <name evidence="2" type="ORF">A4U43_C07F16580</name>
</gene>
<organism evidence="2 3">
    <name type="scientific">Asparagus officinalis</name>
    <name type="common">Garden asparagus</name>
    <dbReference type="NCBI Taxonomy" id="4686"/>
    <lineage>
        <taxon>Eukaryota</taxon>
        <taxon>Viridiplantae</taxon>
        <taxon>Streptophyta</taxon>
        <taxon>Embryophyta</taxon>
        <taxon>Tracheophyta</taxon>
        <taxon>Spermatophyta</taxon>
        <taxon>Magnoliopsida</taxon>
        <taxon>Liliopsida</taxon>
        <taxon>Asparagales</taxon>
        <taxon>Asparagaceae</taxon>
        <taxon>Asparagoideae</taxon>
        <taxon>Asparagus</taxon>
    </lineage>
</organism>
<proteinExistence type="predicted"/>